<keyword evidence="6" id="KW-1185">Reference proteome</keyword>
<evidence type="ECO:0000256" key="2">
    <source>
        <dbReference type="SAM" id="MobiDB-lite"/>
    </source>
</evidence>
<accession>A0AAN8RX96</accession>
<proteinExistence type="inferred from homology"/>
<evidence type="ECO:0000313" key="5">
    <source>
        <dbReference type="EMBL" id="KAK6520484.1"/>
    </source>
</evidence>
<evidence type="ECO:0000256" key="1">
    <source>
        <dbReference type="ARBA" id="ARBA00005375"/>
    </source>
</evidence>
<reference evidence="5 6" key="1">
    <citation type="submission" date="2019-10" db="EMBL/GenBank/DDBJ databases">
        <authorList>
            <person name="Palmer J.M."/>
        </authorList>
    </citation>
    <scope>NUCLEOTIDE SEQUENCE [LARGE SCALE GENOMIC DNA]</scope>
    <source>
        <strain evidence="5 6">TWF506</strain>
    </source>
</reference>
<comment type="caution">
    <text evidence="5">The sequence shown here is derived from an EMBL/GenBank/DDBJ whole genome shotgun (WGS) entry which is preliminary data.</text>
</comment>
<sequence length="487" mass="52465">MKCNLLALAFGVSISAAQAAETILGVYILSRHGDRTDKSHPPTKLTNLGYSQILASGEYFRNRYVAPLAPQKVFGVASDEVVNSQIHVSTTDDAVLLNSAQAFLQGLYPAVGALSTEILRNGSVVSGVNGGYQLIPIHTMNNGANKEDATWLQGTSGCDAAIKSSKAFSDSKEFKALKKESKEFYQSLEEVWGSTFTSEQSDFTNAYAIYDVVNYALIHNQTIPSPELLTDEAFLQLRTLADKQQWNLAFNASEPVRAIAGATFAADVLSHLESIVSSKGSKPKVGIQFNAYGTFLSFFGLAQLPAADADFYGLPDYGSSMAFELFTNEPVGSFPDAKDINVRFLFHNGSTANGGDLTAYPLFGREETELSWEIFAKEMRAFSVTTTEQWCHTCGNKGGVCATASNDSHPLAHTTHHGLSAPVAGAVGALVTLVVVLIVQGLIISIAKLAIIKKKDIKGKKPESLSSAEPEPVKDEVFDSSPRQWLL</sequence>
<dbReference type="PANTHER" id="PTHR11567">
    <property type="entry name" value="ACID PHOSPHATASE-RELATED"/>
    <property type="match status" value="1"/>
</dbReference>
<protein>
    <recommendedName>
        <fullName evidence="7">Phosphoglycerate mutase-like protein</fullName>
    </recommendedName>
</protein>
<organism evidence="5 6">
    <name type="scientific">Arthrobotrys conoides</name>
    <dbReference type="NCBI Taxonomy" id="74498"/>
    <lineage>
        <taxon>Eukaryota</taxon>
        <taxon>Fungi</taxon>
        <taxon>Dikarya</taxon>
        <taxon>Ascomycota</taxon>
        <taxon>Pezizomycotina</taxon>
        <taxon>Orbiliomycetes</taxon>
        <taxon>Orbiliales</taxon>
        <taxon>Orbiliaceae</taxon>
        <taxon>Arthrobotrys</taxon>
    </lineage>
</organism>
<keyword evidence="3" id="KW-0472">Membrane</keyword>
<dbReference type="Pfam" id="PF00328">
    <property type="entry name" value="His_Phos_2"/>
    <property type="match status" value="1"/>
</dbReference>
<dbReference type="AlphaFoldDB" id="A0AAN8RX96"/>
<evidence type="ECO:0000256" key="4">
    <source>
        <dbReference type="SAM" id="SignalP"/>
    </source>
</evidence>
<dbReference type="GO" id="GO:0016791">
    <property type="term" value="F:phosphatase activity"/>
    <property type="evidence" value="ECO:0007669"/>
    <property type="project" value="TreeGrafter"/>
</dbReference>
<evidence type="ECO:0000313" key="6">
    <source>
        <dbReference type="Proteomes" id="UP001307849"/>
    </source>
</evidence>
<keyword evidence="3" id="KW-0812">Transmembrane</keyword>
<evidence type="ECO:0008006" key="7">
    <source>
        <dbReference type="Google" id="ProtNLM"/>
    </source>
</evidence>
<comment type="similarity">
    <text evidence="1">Belongs to the histidine acid phosphatase family.</text>
</comment>
<keyword evidence="3" id="KW-1133">Transmembrane helix</keyword>
<dbReference type="EMBL" id="JAVHJM010000001">
    <property type="protein sequence ID" value="KAK6520484.1"/>
    <property type="molecule type" value="Genomic_DNA"/>
</dbReference>
<feature type="transmembrane region" description="Helical" evidence="3">
    <location>
        <begin position="423"/>
        <end position="451"/>
    </location>
</feature>
<dbReference type="InterPro" id="IPR050645">
    <property type="entry name" value="Histidine_acid_phosphatase"/>
</dbReference>
<dbReference type="InterPro" id="IPR000560">
    <property type="entry name" value="His_Pase_clade-2"/>
</dbReference>
<dbReference type="Proteomes" id="UP001307849">
    <property type="component" value="Unassembled WGS sequence"/>
</dbReference>
<dbReference type="CDD" id="cd07061">
    <property type="entry name" value="HP_HAP_like"/>
    <property type="match status" value="1"/>
</dbReference>
<dbReference type="SUPFAM" id="SSF53254">
    <property type="entry name" value="Phosphoglycerate mutase-like"/>
    <property type="match status" value="1"/>
</dbReference>
<evidence type="ECO:0000256" key="3">
    <source>
        <dbReference type="SAM" id="Phobius"/>
    </source>
</evidence>
<name>A0AAN8RX96_9PEZI</name>
<dbReference type="Gene3D" id="3.40.50.1240">
    <property type="entry name" value="Phosphoglycerate mutase-like"/>
    <property type="match status" value="1"/>
</dbReference>
<gene>
    <name evidence="5" type="ORF">TWF506_000737</name>
</gene>
<feature type="chain" id="PRO_5043037782" description="Phosphoglycerate mutase-like protein" evidence="4">
    <location>
        <begin position="20"/>
        <end position="487"/>
    </location>
</feature>
<feature type="signal peptide" evidence="4">
    <location>
        <begin position="1"/>
        <end position="19"/>
    </location>
</feature>
<feature type="region of interest" description="Disordered" evidence="2">
    <location>
        <begin position="458"/>
        <end position="487"/>
    </location>
</feature>
<keyword evidence="4" id="KW-0732">Signal</keyword>
<dbReference type="PANTHER" id="PTHR11567:SF142">
    <property type="entry name" value="PHOSPHOGLYCERATE MUTASE-LIKE PROTEIN"/>
    <property type="match status" value="1"/>
</dbReference>
<dbReference type="InterPro" id="IPR029033">
    <property type="entry name" value="His_PPase_superfam"/>
</dbReference>